<evidence type="ECO:0000313" key="3">
    <source>
        <dbReference type="Proteomes" id="UP000293331"/>
    </source>
</evidence>
<name>A0A4Q5LQJ5_9SPHI</name>
<accession>A0A4Q5LQJ5</accession>
<dbReference type="GO" id="GO:0016758">
    <property type="term" value="F:hexosyltransferase activity"/>
    <property type="evidence" value="ECO:0007669"/>
    <property type="project" value="UniProtKB-ARBA"/>
</dbReference>
<dbReference type="InterPro" id="IPR001173">
    <property type="entry name" value="Glyco_trans_2-like"/>
</dbReference>
<dbReference type="PANTHER" id="PTHR22916">
    <property type="entry name" value="GLYCOSYLTRANSFERASE"/>
    <property type="match status" value="1"/>
</dbReference>
<keyword evidence="2" id="KW-0808">Transferase</keyword>
<dbReference type="Pfam" id="PF00535">
    <property type="entry name" value="Glycos_transf_2"/>
    <property type="match status" value="1"/>
</dbReference>
<proteinExistence type="predicted"/>
<protein>
    <submittedName>
        <fullName evidence="2">Glycosyltransferase</fullName>
    </submittedName>
</protein>
<gene>
    <name evidence="2" type="ORF">EWM62_06680</name>
</gene>
<dbReference type="SUPFAM" id="SSF53448">
    <property type="entry name" value="Nucleotide-diphospho-sugar transferases"/>
    <property type="match status" value="1"/>
</dbReference>
<reference evidence="2 3" key="1">
    <citation type="submission" date="2019-02" db="EMBL/GenBank/DDBJ databases">
        <title>Bacterial novel species Mucilaginibacter sp. 17JY9-4 isolated from soil.</title>
        <authorList>
            <person name="Jung H.-Y."/>
        </authorList>
    </citation>
    <scope>NUCLEOTIDE SEQUENCE [LARGE SCALE GENOMIC DNA]</scope>
    <source>
        <strain evidence="2 3">17JY9-4</strain>
    </source>
</reference>
<dbReference type="Gene3D" id="3.90.550.10">
    <property type="entry name" value="Spore Coat Polysaccharide Biosynthesis Protein SpsA, Chain A"/>
    <property type="match status" value="1"/>
</dbReference>
<feature type="domain" description="Glycosyltransferase 2-like" evidence="1">
    <location>
        <begin position="9"/>
        <end position="116"/>
    </location>
</feature>
<dbReference type="EMBL" id="SEWG01000002">
    <property type="protein sequence ID" value="RYU91619.1"/>
    <property type="molecule type" value="Genomic_DNA"/>
</dbReference>
<dbReference type="OrthoDB" id="9815923at2"/>
<evidence type="ECO:0000259" key="1">
    <source>
        <dbReference type="Pfam" id="PF00535"/>
    </source>
</evidence>
<dbReference type="Proteomes" id="UP000293331">
    <property type="component" value="Unassembled WGS sequence"/>
</dbReference>
<dbReference type="PANTHER" id="PTHR22916:SF3">
    <property type="entry name" value="UDP-GLCNAC:BETAGAL BETA-1,3-N-ACETYLGLUCOSAMINYLTRANSFERASE-LIKE PROTEIN 1"/>
    <property type="match status" value="1"/>
</dbReference>
<dbReference type="AlphaFoldDB" id="A0A4Q5LQJ5"/>
<comment type="caution">
    <text evidence="2">The sequence shown here is derived from an EMBL/GenBank/DDBJ whole genome shotgun (WGS) entry which is preliminary data.</text>
</comment>
<organism evidence="2 3">
    <name type="scientific">Mucilaginibacter terrigena</name>
    <dbReference type="NCBI Taxonomy" id="2492395"/>
    <lineage>
        <taxon>Bacteria</taxon>
        <taxon>Pseudomonadati</taxon>
        <taxon>Bacteroidota</taxon>
        <taxon>Sphingobacteriia</taxon>
        <taxon>Sphingobacteriales</taxon>
        <taxon>Sphingobacteriaceae</taxon>
        <taxon>Mucilaginibacter</taxon>
    </lineage>
</organism>
<dbReference type="InterPro" id="IPR029044">
    <property type="entry name" value="Nucleotide-diphossugar_trans"/>
</dbReference>
<sequence length="301" mass="34275">MIKLSITLSYIICTKNRLPFLKVLLGNLLTVLSPDEEIVVVDGNSSDGTQGYLQNLLDANKIHQYISEPDKNQAHGWNKALLMAKGKIIKKLIDDDVHHINTIRKCRDFMMANADLDLCISNHLQSHLIHPDQVSITGRLENYRDWKAGKVRSFTFSDVTLLQRRASLSYLGLYDTQFKMMDWEYALRVTYLKAKIAYYTGYNSLSVATPGNVTSGASPQLLKYEGAIGMVKYDYAGDNAGISRFSRLKVWLGNTWHRLKTRQAPVSHPVLPDDAELEKIYASYYQILNEYNNTGTFHFIQ</sequence>
<evidence type="ECO:0000313" key="2">
    <source>
        <dbReference type="EMBL" id="RYU91619.1"/>
    </source>
</evidence>
<keyword evidence="3" id="KW-1185">Reference proteome</keyword>